<protein>
    <recommendedName>
        <fullName evidence="3">N-formylglutamate amidohydrolase</fullName>
    </recommendedName>
</protein>
<proteinExistence type="predicted"/>
<gene>
    <name evidence="1" type="ORF">UC35_07015</name>
</gene>
<name>A0A127JZI1_9BURK</name>
<sequence>MYPSATDDALPLVVDSPHSCRAMPPVIGCIAPETALMTGVDAYVDELWSSVPYVGGELLCANFHRCFVDANRSALDIDQDMLETPWPTLTQTSNEARRGMGLIRRFALPGVPMYDRKLTVREVQHRIHAFHTPYYERLNAAMDAAVARFGQAWHIDCHSMKSVGNAMNADAGQSRPDLVISDAEGTSCDPAFTQWVADVWQAKWGYQVAVNHPYKGGEIIRRVGKPLQNRHSVQIEINRGIYMNEATFEKTANFDRLASHIDVFLHELRDYIHSRLQPEGAQVPGYR</sequence>
<keyword evidence="2" id="KW-1185">Reference proteome</keyword>
<accession>A0A127JZI1</accession>
<dbReference type="Gene3D" id="3.40.630.40">
    <property type="entry name" value="Zn-dependent exopeptidases"/>
    <property type="match status" value="1"/>
</dbReference>
<dbReference type="Pfam" id="PF05013">
    <property type="entry name" value="FGase"/>
    <property type="match status" value="1"/>
</dbReference>
<evidence type="ECO:0000313" key="2">
    <source>
        <dbReference type="Proteomes" id="UP000070433"/>
    </source>
</evidence>
<dbReference type="SUPFAM" id="SSF53187">
    <property type="entry name" value="Zn-dependent exopeptidases"/>
    <property type="match status" value="1"/>
</dbReference>
<dbReference type="Proteomes" id="UP000070433">
    <property type="component" value="Chromosome"/>
</dbReference>
<evidence type="ECO:0008006" key="3">
    <source>
        <dbReference type="Google" id="ProtNLM"/>
    </source>
</evidence>
<dbReference type="InterPro" id="IPR007709">
    <property type="entry name" value="N-FG_amidohydro"/>
</dbReference>
<organism evidence="1 2">
    <name type="scientific">Ramlibacter tataouinensis</name>
    <dbReference type="NCBI Taxonomy" id="94132"/>
    <lineage>
        <taxon>Bacteria</taxon>
        <taxon>Pseudomonadati</taxon>
        <taxon>Pseudomonadota</taxon>
        <taxon>Betaproteobacteria</taxon>
        <taxon>Burkholderiales</taxon>
        <taxon>Comamonadaceae</taxon>
        <taxon>Ramlibacter</taxon>
    </lineage>
</organism>
<dbReference type="EMBL" id="CP010951">
    <property type="protein sequence ID" value="AMO25305.1"/>
    <property type="molecule type" value="Genomic_DNA"/>
</dbReference>
<reference evidence="1 2" key="1">
    <citation type="journal article" date="2014" name="Int. J. Syst. Evol. Microbiol.">
        <title>Ramlibacter solisilvae sp. nov., isolated from forest soil, and emended description of the genus Ramlibacter.</title>
        <authorList>
            <person name="Lee H.J."/>
            <person name="Lee S.H."/>
            <person name="Lee S.S."/>
            <person name="Lee J.S."/>
            <person name="Kim Y."/>
            <person name="Kim S.C."/>
            <person name="Jeon C.O."/>
        </authorList>
    </citation>
    <scope>NUCLEOTIDE SEQUENCE [LARGE SCALE GENOMIC DNA]</scope>
    <source>
        <strain evidence="1 2">5-10</strain>
    </source>
</reference>
<evidence type="ECO:0000313" key="1">
    <source>
        <dbReference type="EMBL" id="AMO25305.1"/>
    </source>
</evidence>
<dbReference type="AlphaFoldDB" id="A0A127JZI1"/>